<accession>A0A0D8BFE1</accession>
<gene>
    <name evidence="2" type="ORF">FF36_02934</name>
</gene>
<dbReference type="Pfam" id="PF11387">
    <property type="entry name" value="DUF2795"/>
    <property type="match status" value="1"/>
</dbReference>
<evidence type="ECO:0000313" key="3">
    <source>
        <dbReference type="Proteomes" id="UP000032545"/>
    </source>
</evidence>
<comment type="caution">
    <text evidence="2">The sequence shown here is derived from an EMBL/GenBank/DDBJ whole genome shotgun (WGS) entry which is preliminary data.</text>
</comment>
<protein>
    <recommendedName>
        <fullName evidence="4">DUF2795 domain-containing protein</fullName>
    </recommendedName>
</protein>
<evidence type="ECO:0008006" key="4">
    <source>
        <dbReference type="Google" id="ProtNLM"/>
    </source>
</evidence>
<feature type="region of interest" description="Disordered" evidence="1">
    <location>
        <begin position="42"/>
        <end position="62"/>
    </location>
</feature>
<dbReference type="AlphaFoldDB" id="A0A0D8BFE1"/>
<dbReference type="InterPro" id="IPR021527">
    <property type="entry name" value="DUF2795"/>
</dbReference>
<name>A0A0D8BFE1_9ACTN</name>
<evidence type="ECO:0000313" key="2">
    <source>
        <dbReference type="EMBL" id="KJE22755.1"/>
    </source>
</evidence>
<reference evidence="3" key="1">
    <citation type="submission" date="2015-02" db="EMBL/GenBank/DDBJ databases">
        <title>Draft Genome of Frankia sp. CpI1-S.</title>
        <authorList>
            <person name="Oshone R.T."/>
            <person name="Ngom M."/>
            <person name="Ghodhbane-Gtari F."/>
            <person name="Gtari M."/>
            <person name="Morris K."/>
            <person name="Thomas K."/>
            <person name="Sen A."/>
            <person name="Tisa L.S."/>
        </authorList>
    </citation>
    <scope>NUCLEOTIDE SEQUENCE [LARGE SCALE GENOMIC DNA]</scope>
    <source>
        <strain evidence="3">CpI1-S</strain>
    </source>
</reference>
<reference evidence="2 3" key="2">
    <citation type="journal article" date="2016" name="Genome Announc.">
        <title>Permanent Draft Genome Sequences for Two Variants of Frankia sp. Strain CpI1, the First Frankia Strain Isolated from Root Nodules of Comptonia peregrina.</title>
        <authorList>
            <person name="Oshone R."/>
            <person name="Hurst S.G.IV."/>
            <person name="Abebe-Akele F."/>
            <person name="Simpson S."/>
            <person name="Morris K."/>
            <person name="Thomas W.K."/>
            <person name="Tisa L.S."/>
        </authorList>
    </citation>
    <scope>NUCLEOTIDE SEQUENCE [LARGE SCALE GENOMIC DNA]</scope>
    <source>
        <strain evidence="3">CpI1-S</strain>
    </source>
</reference>
<evidence type="ECO:0000256" key="1">
    <source>
        <dbReference type="SAM" id="MobiDB-lite"/>
    </source>
</evidence>
<keyword evidence="3" id="KW-1185">Reference proteome</keyword>
<dbReference type="EMBL" id="JYFN01000020">
    <property type="protein sequence ID" value="KJE22755.1"/>
    <property type="molecule type" value="Genomic_DNA"/>
</dbReference>
<dbReference type="OrthoDB" id="6161020at2"/>
<organism evidence="2 3">
    <name type="scientific">Frankia torreyi</name>
    <dbReference type="NCBI Taxonomy" id="1856"/>
    <lineage>
        <taxon>Bacteria</taxon>
        <taxon>Bacillati</taxon>
        <taxon>Actinomycetota</taxon>
        <taxon>Actinomycetes</taxon>
        <taxon>Frankiales</taxon>
        <taxon>Frankiaceae</taxon>
        <taxon>Frankia</taxon>
    </lineage>
</organism>
<sequence length="62" mass="6841">MTTATEAQKFLKGVDYPADRSAIVKKARENGADESLVRTLEKIPDRQYSGPNAISKELSEKS</sequence>
<dbReference type="Proteomes" id="UP000032545">
    <property type="component" value="Unassembled WGS sequence"/>
</dbReference>
<proteinExistence type="predicted"/>
<dbReference type="RefSeq" id="WP_044885539.1">
    <property type="nucleotide sequence ID" value="NZ_JYFN01000020.1"/>
</dbReference>
<dbReference type="PATRIC" id="fig|1502723.3.peg.2076"/>